<comment type="caution">
    <text evidence="2">The sequence shown here is derived from an EMBL/GenBank/DDBJ whole genome shotgun (WGS) entry which is preliminary data.</text>
</comment>
<evidence type="ECO:0000313" key="2">
    <source>
        <dbReference type="EMBL" id="GAA3808699.1"/>
    </source>
</evidence>
<protein>
    <recommendedName>
        <fullName evidence="4">Glycosyl hydrolase family 98 putative carbohydrate-binding module domain-containing protein</fullName>
    </recommendedName>
</protein>
<gene>
    <name evidence="2" type="ORF">GCM10022403_048500</name>
</gene>
<evidence type="ECO:0008006" key="4">
    <source>
        <dbReference type="Google" id="ProtNLM"/>
    </source>
</evidence>
<feature type="region of interest" description="Disordered" evidence="1">
    <location>
        <begin position="1"/>
        <end position="20"/>
    </location>
</feature>
<dbReference type="EMBL" id="BAABDE010000020">
    <property type="protein sequence ID" value="GAA3808699.1"/>
    <property type="molecule type" value="Genomic_DNA"/>
</dbReference>
<sequence length="319" mass="34911">MSRVRRAWTAALGPRNGRTSATSAAGLRRLTGLSGLGLARRSRPLTVDCRVMPGGSLAFEVSAGQSVPRNWQLALHPRHENMAATPRIEFEQPDTGGDGSVRAVLDKRHWELAEGDWDVFLRCAGGSRSRPVRAGLVETARLQDPAALRPPDERGRTWIPYATEDGGLAVRTWLRPAHAEVVSVEVHDDAIRLKGLLHGRTARAYHYRFLARLQDNGRHLIDATCFVDQHGDFRITLPVDAVAELHPGGEALWDLRLSAYGGPEIRLAMLAGDLVDRRDVSVFPALRCAGPGGGLSLRPQLTRDHDLVLRTADTVPGRP</sequence>
<dbReference type="Proteomes" id="UP001501009">
    <property type="component" value="Unassembled WGS sequence"/>
</dbReference>
<proteinExistence type="predicted"/>
<reference evidence="3" key="1">
    <citation type="journal article" date="2019" name="Int. J. Syst. Evol. Microbiol.">
        <title>The Global Catalogue of Microorganisms (GCM) 10K type strain sequencing project: providing services to taxonomists for standard genome sequencing and annotation.</title>
        <authorList>
            <consortium name="The Broad Institute Genomics Platform"/>
            <consortium name="The Broad Institute Genome Sequencing Center for Infectious Disease"/>
            <person name="Wu L."/>
            <person name="Ma J."/>
        </authorList>
    </citation>
    <scope>NUCLEOTIDE SEQUENCE [LARGE SCALE GENOMIC DNA]</scope>
    <source>
        <strain evidence="3">JCM 17138</strain>
    </source>
</reference>
<evidence type="ECO:0000256" key="1">
    <source>
        <dbReference type="SAM" id="MobiDB-lite"/>
    </source>
</evidence>
<keyword evidence="3" id="KW-1185">Reference proteome</keyword>
<dbReference type="RefSeq" id="WP_275772454.1">
    <property type="nucleotide sequence ID" value="NZ_BAABDE010000020.1"/>
</dbReference>
<organism evidence="2 3">
    <name type="scientific">Streptomyces coacervatus</name>
    <dbReference type="NCBI Taxonomy" id="647381"/>
    <lineage>
        <taxon>Bacteria</taxon>
        <taxon>Bacillati</taxon>
        <taxon>Actinomycetota</taxon>
        <taxon>Actinomycetes</taxon>
        <taxon>Kitasatosporales</taxon>
        <taxon>Streptomycetaceae</taxon>
        <taxon>Streptomyces</taxon>
    </lineage>
</organism>
<evidence type="ECO:0000313" key="3">
    <source>
        <dbReference type="Proteomes" id="UP001501009"/>
    </source>
</evidence>
<name>A0ABP7I0B8_9ACTN</name>
<accession>A0ABP7I0B8</accession>